<dbReference type="Pfam" id="PF00672">
    <property type="entry name" value="HAMP"/>
    <property type="match status" value="1"/>
</dbReference>
<dbReference type="PROSITE" id="PS50125">
    <property type="entry name" value="GUANYLATE_CYCLASE_2"/>
    <property type="match status" value="1"/>
</dbReference>
<proteinExistence type="predicted"/>
<evidence type="ECO:0000313" key="5">
    <source>
        <dbReference type="EMBL" id="MFD1694810.1"/>
    </source>
</evidence>
<feature type="transmembrane region" description="Helical" evidence="2">
    <location>
        <begin position="317"/>
        <end position="338"/>
    </location>
</feature>
<keyword evidence="6" id="KW-1185">Reference proteome</keyword>
<feature type="domain" description="HAMP" evidence="4">
    <location>
        <begin position="340"/>
        <end position="394"/>
    </location>
</feature>
<evidence type="ECO:0000256" key="1">
    <source>
        <dbReference type="SAM" id="MobiDB-lite"/>
    </source>
</evidence>
<protein>
    <submittedName>
        <fullName evidence="5">Adenylate/guanylate cyclase domain-containing protein</fullName>
    </submittedName>
</protein>
<dbReference type="Pfam" id="PF00211">
    <property type="entry name" value="Guanylate_cyc"/>
    <property type="match status" value="1"/>
</dbReference>
<dbReference type="SUPFAM" id="SSF55073">
    <property type="entry name" value="Nucleotide cyclase"/>
    <property type="match status" value="1"/>
</dbReference>
<sequence>MALSLKRRYLKMPLTRIVSFTFGGFVALSIALVLFLSVKANVRNTFSLLNDKAILLTSSMEERLRDHFLAVEQAVTDLRPFFERGEIDFNDKDAGLELMKVAVATSSRLTVLVATDLKGENFGVFQAPNGRLWPFKRQLPPGGDRTYVLPDLTAASGPTWGPILNNDIGQFANVSVPIVRNGRMIGTLTAASSLDSLAESIRSLDEGVENTTFVMVNGDEILVHSDRDAFQSGGKGQAPLPASAEAFGDPVLAQLAQADVLDGFAKAARLGIEVSRLELGRRDYVIMKAVVPGYSTEPWVIGQYFRGATISREVERLMGSALVGIAAMIIAALVAFWLGRVVARPLKKLAEQSRAVATLSLENVDPLPRSRVAELDQVAQAFNSMVVGLRAMNTYVPRSLFHKLMRLGGSQAADAREARLTILFTDIVGFTALSETMSAAQTARYLNAHFAVLVAAVEDEGGTVDKFIGDGMLAFWGAPDARSDHAEAAVRAARRIARDLEVFNDQASARGEPCVRMRIGIHTGPAVVGNVGALDRWNYTVVGDTVNVTERLQTLGRELGSGDGVVILASADTVAELPGERGAERAGDFSLRGRSTQLEVFKLDPAAVPDTAAGTQRRVAGGGSFPPSAAE</sequence>
<comment type="caution">
    <text evidence="5">The sequence shown here is derived from an EMBL/GenBank/DDBJ whole genome shotgun (WGS) entry which is preliminary data.</text>
</comment>
<dbReference type="CDD" id="cd06225">
    <property type="entry name" value="HAMP"/>
    <property type="match status" value="1"/>
</dbReference>
<reference evidence="6" key="1">
    <citation type="journal article" date="2019" name="Int. J. Syst. Evol. Microbiol.">
        <title>The Global Catalogue of Microorganisms (GCM) 10K type strain sequencing project: providing services to taxonomists for standard genome sequencing and annotation.</title>
        <authorList>
            <consortium name="The Broad Institute Genomics Platform"/>
            <consortium name="The Broad Institute Genome Sequencing Center for Infectious Disease"/>
            <person name="Wu L."/>
            <person name="Ma J."/>
        </authorList>
    </citation>
    <scope>NUCLEOTIDE SEQUENCE [LARGE SCALE GENOMIC DNA]</scope>
    <source>
        <strain evidence="6">JCM 3369</strain>
    </source>
</reference>
<dbReference type="EMBL" id="JBHUFA010000001">
    <property type="protein sequence ID" value="MFD1694810.1"/>
    <property type="molecule type" value="Genomic_DNA"/>
</dbReference>
<keyword evidence="2" id="KW-0472">Membrane</keyword>
<feature type="domain" description="Guanylate cyclase" evidence="3">
    <location>
        <begin position="421"/>
        <end position="553"/>
    </location>
</feature>
<evidence type="ECO:0000256" key="2">
    <source>
        <dbReference type="SAM" id="Phobius"/>
    </source>
</evidence>
<organism evidence="5 6">
    <name type="scientific">Roseibium aestuarii</name>
    <dbReference type="NCBI Taxonomy" id="2600299"/>
    <lineage>
        <taxon>Bacteria</taxon>
        <taxon>Pseudomonadati</taxon>
        <taxon>Pseudomonadota</taxon>
        <taxon>Alphaproteobacteria</taxon>
        <taxon>Hyphomicrobiales</taxon>
        <taxon>Stappiaceae</taxon>
        <taxon>Roseibium</taxon>
    </lineage>
</organism>
<dbReference type="PANTHER" id="PTHR43081:SF1">
    <property type="entry name" value="ADENYLATE CYCLASE, TERMINAL-DIFFERENTIATION SPECIFIC"/>
    <property type="match status" value="1"/>
</dbReference>
<dbReference type="Gene3D" id="6.10.340.10">
    <property type="match status" value="1"/>
</dbReference>
<dbReference type="Gene3D" id="3.30.70.1230">
    <property type="entry name" value="Nucleotide cyclase"/>
    <property type="match status" value="1"/>
</dbReference>
<feature type="region of interest" description="Disordered" evidence="1">
    <location>
        <begin position="612"/>
        <end position="631"/>
    </location>
</feature>
<keyword evidence="2" id="KW-0812">Transmembrane</keyword>
<evidence type="ECO:0000259" key="4">
    <source>
        <dbReference type="PROSITE" id="PS50885"/>
    </source>
</evidence>
<dbReference type="SMART" id="SM00044">
    <property type="entry name" value="CYCc"/>
    <property type="match status" value="1"/>
</dbReference>
<dbReference type="SMART" id="SM00304">
    <property type="entry name" value="HAMP"/>
    <property type="match status" value="1"/>
</dbReference>
<dbReference type="Proteomes" id="UP001597327">
    <property type="component" value="Unassembled WGS sequence"/>
</dbReference>
<dbReference type="RefSeq" id="WP_149891375.1">
    <property type="nucleotide sequence ID" value="NZ_JBHUFA010000001.1"/>
</dbReference>
<dbReference type="InterPro" id="IPR003660">
    <property type="entry name" value="HAMP_dom"/>
</dbReference>
<gene>
    <name evidence="5" type="ORF">ACFSC7_04725</name>
</gene>
<dbReference type="CDD" id="cd07302">
    <property type="entry name" value="CHD"/>
    <property type="match status" value="1"/>
</dbReference>
<dbReference type="InterPro" id="IPR050697">
    <property type="entry name" value="Adenylyl/Guanylyl_Cyclase_3/4"/>
</dbReference>
<keyword evidence="2" id="KW-1133">Transmembrane helix</keyword>
<name>A0ABW4JSH7_9HYPH</name>
<evidence type="ECO:0000259" key="3">
    <source>
        <dbReference type="PROSITE" id="PS50125"/>
    </source>
</evidence>
<evidence type="ECO:0000313" key="6">
    <source>
        <dbReference type="Proteomes" id="UP001597327"/>
    </source>
</evidence>
<dbReference type="InterPro" id="IPR001054">
    <property type="entry name" value="A/G_cyclase"/>
</dbReference>
<accession>A0ABW4JSH7</accession>
<dbReference type="InterPro" id="IPR029787">
    <property type="entry name" value="Nucleotide_cyclase"/>
</dbReference>
<dbReference type="PANTHER" id="PTHR43081">
    <property type="entry name" value="ADENYLATE CYCLASE, TERMINAL-DIFFERENTIATION SPECIFIC-RELATED"/>
    <property type="match status" value="1"/>
</dbReference>
<dbReference type="PROSITE" id="PS50885">
    <property type="entry name" value="HAMP"/>
    <property type="match status" value="1"/>
</dbReference>